<gene>
    <name evidence="2" type="ORF">C7448_10255</name>
</gene>
<feature type="transmembrane region" description="Helical" evidence="1">
    <location>
        <begin position="66"/>
        <end position="88"/>
    </location>
</feature>
<keyword evidence="3" id="KW-1185">Reference proteome</keyword>
<accession>A0A3E0I8S1</accession>
<organism evidence="2 3">
    <name type="scientific">Tenacibaculum gallaicum</name>
    <dbReference type="NCBI Taxonomy" id="561505"/>
    <lineage>
        <taxon>Bacteria</taxon>
        <taxon>Pseudomonadati</taxon>
        <taxon>Bacteroidota</taxon>
        <taxon>Flavobacteriia</taxon>
        <taxon>Flavobacteriales</taxon>
        <taxon>Flavobacteriaceae</taxon>
        <taxon>Tenacibaculum</taxon>
    </lineage>
</organism>
<keyword evidence="1" id="KW-0812">Transmembrane</keyword>
<evidence type="ECO:0000256" key="1">
    <source>
        <dbReference type="SAM" id="Phobius"/>
    </source>
</evidence>
<feature type="transmembrane region" description="Helical" evidence="1">
    <location>
        <begin position="109"/>
        <end position="126"/>
    </location>
</feature>
<protein>
    <submittedName>
        <fullName evidence="2">Uncharacterized protein</fullName>
    </submittedName>
</protein>
<dbReference type="EMBL" id="QUNS01000002">
    <property type="protein sequence ID" value="REH54535.1"/>
    <property type="molecule type" value="Genomic_DNA"/>
</dbReference>
<evidence type="ECO:0000313" key="2">
    <source>
        <dbReference type="EMBL" id="REH54535.1"/>
    </source>
</evidence>
<proteinExistence type="predicted"/>
<keyword evidence="1" id="KW-0472">Membrane</keyword>
<feature type="transmembrane region" description="Helical" evidence="1">
    <location>
        <begin position="12"/>
        <end position="35"/>
    </location>
</feature>
<comment type="caution">
    <text evidence="2">The sequence shown here is derived from an EMBL/GenBank/DDBJ whole genome shotgun (WGS) entry which is preliminary data.</text>
</comment>
<dbReference type="RefSeq" id="WP_245939432.1">
    <property type="nucleotide sequence ID" value="NZ_QUNS01000002.1"/>
</dbReference>
<dbReference type="AlphaFoldDB" id="A0A3E0I8S1"/>
<dbReference type="Proteomes" id="UP000256884">
    <property type="component" value="Unassembled WGS sequence"/>
</dbReference>
<evidence type="ECO:0000313" key="3">
    <source>
        <dbReference type="Proteomes" id="UP000256884"/>
    </source>
</evidence>
<keyword evidence="1" id="KW-1133">Transmembrane helix</keyword>
<sequence length="190" mass="22244">MKEGLIKDTYELILKEIQTIVTISYILIVGIGMLFTFQKYSEFGINIFDYADIFDFLIAPFSDFKILLFSTITIVLVLILFKFDNMLLRKYPKAYSKMNFGWDKKSWFDLYRFTALSIVFISYLYISADFYGKFTKKETNRSSPINLKYSDNEVIRGVVIGKTKDILFLLQNKTVKAIPINSIVKEFEIK</sequence>
<name>A0A3E0I8S1_9FLAO</name>
<reference evidence="2 3" key="1">
    <citation type="submission" date="2018-08" db="EMBL/GenBank/DDBJ databases">
        <title>Genomic Encyclopedia of Type Strains, Phase IV (KMG-IV): sequencing the most valuable type-strain genomes for metagenomic binning, comparative biology and taxonomic classification.</title>
        <authorList>
            <person name="Goeker M."/>
        </authorList>
    </citation>
    <scope>NUCLEOTIDE SEQUENCE [LARGE SCALE GENOMIC DNA]</scope>
    <source>
        <strain evidence="2 3">DSM 18841</strain>
    </source>
</reference>